<dbReference type="Proteomes" id="UP000799757">
    <property type="component" value="Unassembled WGS sequence"/>
</dbReference>
<evidence type="ECO:0000256" key="1">
    <source>
        <dbReference type="SAM" id="SignalP"/>
    </source>
</evidence>
<evidence type="ECO:0000313" key="2">
    <source>
        <dbReference type="EMBL" id="KAF2794636.1"/>
    </source>
</evidence>
<feature type="signal peptide" evidence="1">
    <location>
        <begin position="1"/>
        <end position="20"/>
    </location>
</feature>
<organism evidence="2 3">
    <name type="scientific">Melanomma pulvis-pyrius CBS 109.77</name>
    <dbReference type="NCBI Taxonomy" id="1314802"/>
    <lineage>
        <taxon>Eukaryota</taxon>
        <taxon>Fungi</taxon>
        <taxon>Dikarya</taxon>
        <taxon>Ascomycota</taxon>
        <taxon>Pezizomycotina</taxon>
        <taxon>Dothideomycetes</taxon>
        <taxon>Pleosporomycetidae</taxon>
        <taxon>Pleosporales</taxon>
        <taxon>Melanommataceae</taxon>
        <taxon>Melanomma</taxon>
    </lineage>
</organism>
<gene>
    <name evidence="2" type="ORF">K505DRAFT_303638</name>
</gene>
<reference evidence="2" key="1">
    <citation type="journal article" date="2020" name="Stud. Mycol.">
        <title>101 Dothideomycetes genomes: a test case for predicting lifestyles and emergence of pathogens.</title>
        <authorList>
            <person name="Haridas S."/>
            <person name="Albert R."/>
            <person name="Binder M."/>
            <person name="Bloem J."/>
            <person name="Labutti K."/>
            <person name="Salamov A."/>
            <person name="Andreopoulos B."/>
            <person name="Baker S."/>
            <person name="Barry K."/>
            <person name="Bills G."/>
            <person name="Bluhm B."/>
            <person name="Cannon C."/>
            <person name="Castanera R."/>
            <person name="Culley D."/>
            <person name="Daum C."/>
            <person name="Ezra D."/>
            <person name="Gonzalez J."/>
            <person name="Henrissat B."/>
            <person name="Kuo A."/>
            <person name="Liang C."/>
            <person name="Lipzen A."/>
            <person name="Lutzoni F."/>
            <person name="Magnuson J."/>
            <person name="Mondo S."/>
            <person name="Nolan M."/>
            <person name="Ohm R."/>
            <person name="Pangilinan J."/>
            <person name="Park H.-J."/>
            <person name="Ramirez L."/>
            <person name="Alfaro M."/>
            <person name="Sun H."/>
            <person name="Tritt A."/>
            <person name="Yoshinaga Y."/>
            <person name="Zwiers L.-H."/>
            <person name="Turgeon B."/>
            <person name="Goodwin S."/>
            <person name="Spatafora J."/>
            <person name="Crous P."/>
            <person name="Grigoriev I."/>
        </authorList>
    </citation>
    <scope>NUCLEOTIDE SEQUENCE</scope>
    <source>
        <strain evidence="2">CBS 109.77</strain>
    </source>
</reference>
<feature type="chain" id="PRO_5025413540" evidence="1">
    <location>
        <begin position="21"/>
        <end position="104"/>
    </location>
</feature>
<protein>
    <submittedName>
        <fullName evidence="2">Uncharacterized protein</fullName>
    </submittedName>
</protein>
<name>A0A6A6XDY0_9PLEO</name>
<proteinExistence type="predicted"/>
<keyword evidence="3" id="KW-1185">Reference proteome</keyword>
<dbReference type="OrthoDB" id="3489571at2759"/>
<dbReference type="EMBL" id="MU001884">
    <property type="protein sequence ID" value="KAF2794636.1"/>
    <property type="molecule type" value="Genomic_DNA"/>
</dbReference>
<accession>A0A6A6XDY0</accession>
<keyword evidence="1" id="KW-0732">Signal</keyword>
<evidence type="ECO:0000313" key="3">
    <source>
        <dbReference type="Proteomes" id="UP000799757"/>
    </source>
</evidence>
<sequence>MQFTSAHLLLAVSLVPLVVADTHYAGLCVNYEGGQSVYNDAATKAACGNYFMRNKGSEWWNTCPDCGMENRGGIDYCYSKAGHIGGDELNYYCKYNGAHGSAAD</sequence>
<dbReference type="AlphaFoldDB" id="A0A6A6XDY0"/>